<keyword evidence="2" id="KW-0238">DNA-binding</keyword>
<dbReference type="Pfam" id="PF12802">
    <property type="entry name" value="MarR_2"/>
    <property type="match status" value="1"/>
</dbReference>
<protein>
    <submittedName>
        <fullName evidence="4">MarR-family transcriptional regulator</fullName>
    </submittedName>
</protein>
<keyword evidence="1" id="KW-0805">Transcription regulation</keyword>
<dbReference type="AlphaFoldDB" id="B0RGS2"/>
<dbReference type="PROSITE" id="PS01117">
    <property type="entry name" value="HTH_MARR_1"/>
    <property type="match status" value="1"/>
</dbReference>
<dbReference type="Gene3D" id="1.10.10.10">
    <property type="entry name" value="Winged helix-like DNA-binding domain superfamily/Winged helix DNA-binding domain"/>
    <property type="match status" value="1"/>
</dbReference>
<keyword evidence="3" id="KW-0804">Transcription</keyword>
<dbReference type="PANTHER" id="PTHR33164">
    <property type="entry name" value="TRANSCRIPTIONAL REGULATOR, MARR FAMILY"/>
    <property type="match status" value="1"/>
</dbReference>
<dbReference type="PRINTS" id="PR00598">
    <property type="entry name" value="HTHMARR"/>
</dbReference>
<evidence type="ECO:0000256" key="1">
    <source>
        <dbReference type="ARBA" id="ARBA00023015"/>
    </source>
</evidence>
<dbReference type="PROSITE" id="PS50995">
    <property type="entry name" value="HTH_MARR_2"/>
    <property type="match status" value="1"/>
</dbReference>
<evidence type="ECO:0000256" key="2">
    <source>
        <dbReference type="ARBA" id="ARBA00023125"/>
    </source>
</evidence>
<dbReference type="InterPro" id="IPR039422">
    <property type="entry name" value="MarR/SlyA-like"/>
</dbReference>
<dbReference type="GeneID" id="29470725"/>
<dbReference type="SUPFAM" id="SSF46785">
    <property type="entry name" value="Winged helix' DNA-binding domain"/>
    <property type="match status" value="1"/>
</dbReference>
<name>B0RGS2_CLASE</name>
<dbReference type="KEGG" id="cms:CMS1139"/>
<evidence type="ECO:0000313" key="4">
    <source>
        <dbReference type="EMBL" id="CAQ01255.1"/>
    </source>
</evidence>
<dbReference type="InterPro" id="IPR000835">
    <property type="entry name" value="HTH_MarR-typ"/>
</dbReference>
<evidence type="ECO:0000256" key="3">
    <source>
        <dbReference type="ARBA" id="ARBA00023163"/>
    </source>
</evidence>
<dbReference type="STRING" id="31964.CMS1139"/>
<sequence length="216" mass="22892">MTSRSDADTRADAHVDASGVDAHVDASGVDASGIDWGSGGIETQFGWSIQAVYQGFVRTAQAAVAHVPGGPRGYQVLVAITTEEPSSQLALAQRLGIDKTQMTYVIDALAEGGHVERQLHPRDRRIRQVVPTDAGRSLLATARVALGEVEDGLMRDLDPDERVALRRLLARVAVGIGEAAGPAAEQSAIVGLEQPVAAPHRSRRPARRTPRDGEPS</sequence>
<dbReference type="OrthoDB" id="8635520at2"/>
<dbReference type="SMART" id="SM00347">
    <property type="entry name" value="HTH_MARR"/>
    <property type="match status" value="1"/>
</dbReference>
<dbReference type="PANTHER" id="PTHR33164:SF99">
    <property type="entry name" value="MARR FAMILY REGULATORY PROTEIN"/>
    <property type="match status" value="1"/>
</dbReference>
<dbReference type="HOGENOM" id="CLU_083287_4_2_11"/>
<dbReference type="InterPro" id="IPR036390">
    <property type="entry name" value="WH_DNA-bd_sf"/>
</dbReference>
<reference evidence="4 5" key="1">
    <citation type="journal article" date="2008" name="J. Bacteriol.">
        <title>Genome of the actinomycete plant pathogen Clavibacter michiganensis subsp. sepedonicus suggests recent niche adaptation.</title>
        <authorList>
            <person name="Bentley S.D."/>
            <person name="Corton C."/>
            <person name="Brown S.E."/>
            <person name="Barron A."/>
            <person name="Clark L."/>
            <person name="Doggett J."/>
            <person name="Harris B."/>
            <person name="Ormond D."/>
            <person name="Quail M.A."/>
            <person name="May G."/>
            <person name="Francis D."/>
            <person name="Knudson D."/>
            <person name="Parkhill J."/>
            <person name="Ishimaru C.A."/>
        </authorList>
    </citation>
    <scope>NUCLEOTIDE SEQUENCE [LARGE SCALE GENOMIC DNA]</scope>
    <source>
        <strain evidence="5">ATCC 33113 / DSM 20744 / JCM 9667 / LMG 2889 / ICMP 2535 / C-1</strain>
    </source>
</reference>
<evidence type="ECO:0000313" key="5">
    <source>
        <dbReference type="Proteomes" id="UP000001318"/>
    </source>
</evidence>
<dbReference type="GO" id="GO:0003700">
    <property type="term" value="F:DNA-binding transcription factor activity"/>
    <property type="evidence" value="ECO:0007669"/>
    <property type="project" value="InterPro"/>
</dbReference>
<proteinExistence type="predicted"/>
<dbReference type="GO" id="GO:0003677">
    <property type="term" value="F:DNA binding"/>
    <property type="evidence" value="ECO:0007669"/>
    <property type="project" value="UniProtKB-KW"/>
</dbReference>
<keyword evidence="5" id="KW-1185">Reference proteome</keyword>
<dbReference type="InterPro" id="IPR036388">
    <property type="entry name" value="WH-like_DNA-bd_sf"/>
</dbReference>
<dbReference type="InterPro" id="IPR023187">
    <property type="entry name" value="Tscrpt_reg_MarR-type_CS"/>
</dbReference>
<gene>
    <name evidence="4" type="ordered locus">CMS1139</name>
</gene>
<dbReference type="GO" id="GO:0006950">
    <property type="term" value="P:response to stress"/>
    <property type="evidence" value="ECO:0007669"/>
    <property type="project" value="TreeGrafter"/>
</dbReference>
<dbReference type="EMBL" id="AM849034">
    <property type="protein sequence ID" value="CAQ01255.1"/>
    <property type="molecule type" value="Genomic_DNA"/>
</dbReference>
<dbReference type="RefSeq" id="WP_012298538.1">
    <property type="nucleotide sequence ID" value="NC_010407.1"/>
</dbReference>
<accession>B0RGS2</accession>
<organism evidence="4 5">
    <name type="scientific">Clavibacter sepedonicus</name>
    <name type="common">Clavibacter michiganensis subsp. sepedonicus</name>
    <dbReference type="NCBI Taxonomy" id="31964"/>
    <lineage>
        <taxon>Bacteria</taxon>
        <taxon>Bacillati</taxon>
        <taxon>Actinomycetota</taxon>
        <taxon>Actinomycetes</taxon>
        <taxon>Micrococcales</taxon>
        <taxon>Microbacteriaceae</taxon>
        <taxon>Clavibacter</taxon>
    </lineage>
</organism>
<dbReference type="eggNOG" id="COG1846">
    <property type="taxonomic scope" value="Bacteria"/>
</dbReference>
<dbReference type="Proteomes" id="UP000001318">
    <property type="component" value="Chromosome"/>
</dbReference>